<proteinExistence type="inferred from homology"/>
<dbReference type="EMBL" id="VXIV02002437">
    <property type="protein sequence ID" value="KAF6025691.1"/>
    <property type="molecule type" value="Genomic_DNA"/>
</dbReference>
<dbReference type="GO" id="GO:0000379">
    <property type="term" value="P:tRNA-type intron splice site recognition and cleavage"/>
    <property type="evidence" value="ECO:0007669"/>
    <property type="project" value="UniProtKB-UniRule"/>
</dbReference>
<gene>
    <name evidence="8" type="ORF">EB796_015942</name>
</gene>
<dbReference type="Proteomes" id="UP000593567">
    <property type="component" value="Unassembled WGS sequence"/>
</dbReference>
<name>A0A7J7JJ77_BUGNE</name>
<evidence type="ECO:0000256" key="1">
    <source>
        <dbReference type="ARBA" id="ARBA00008078"/>
    </source>
</evidence>
<dbReference type="SUPFAM" id="SSF53032">
    <property type="entry name" value="tRNA-intron endonuclease catalytic domain-like"/>
    <property type="match status" value="1"/>
</dbReference>
<feature type="domain" description="TSEN34 N-terminal" evidence="7">
    <location>
        <begin position="5"/>
        <end position="72"/>
    </location>
</feature>
<dbReference type="InterPro" id="IPR016690">
    <property type="entry name" value="TSEN34"/>
</dbReference>
<dbReference type="PANTHER" id="PTHR13070">
    <property type="entry name" value="TRNA-SPLICING ENDONUCLEASE SUBUNIT SEN34-RELATED"/>
    <property type="match status" value="1"/>
</dbReference>
<dbReference type="InterPro" id="IPR006677">
    <property type="entry name" value="tRNA_intron_Endonuc_cat-like"/>
</dbReference>
<evidence type="ECO:0000256" key="5">
    <source>
        <dbReference type="PIRSR" id="PIRSR017250-50"/>
    </source>
</evidence>
<dbReference type="OrthoDB" id="48041at2759"/>
<evidence type="ECO:0000259" key="6">
    <source>
        <dbReference type="Pfam" id="PF01974"/>
    </source>
</evidence>
<comment type="similarity">
    <text evidence="1 4">Belongs to the tRNA-intron endonuclease family.</text>
</comment>
<accession>A0A7J7JJ77</accession>
<keyword evidence="3 4" id="KW-0456">Lyase</keyword>
<dbReference type="Pfam" id="PF01974">
    <property type="entry name" value="tRNA_int_endo"/>
    <property type="match status" value="1"/>
</dbReference>
<dbReference type="InterPro" id="IPR011856">
    <property type="entry name" value="tRNA_endonuc-like_dom_sf"/>
</dbReference>
<feature type="domain" description="tRNA intron endonuclease catalytic" evidence="6">
    <location>
        <begin position="192"/>
        <end position="275"/>
    </location>
</feature>
<evidence type="ECO:0000313" key="9">
    <source>
        <dbReference type="Proteomes" id="UP000593567"/>
    </source>
</evidence>
<reference evidence="8" key="1">
    <citation type="submission" date="2020-06" db="EMBL/GenBank/DDBJ databases">
        <title>Draft genome of Bugula neritina, a colonial animal packing powerful symbionts and potential medicines.</title>
        <authorList>
            <person name="Rayko M."/>
        </authorList>
    </citation>
    <scope>NUCLEOTIDE SEQUENCE [LARGE SCALE GENOMIC DNA]</scope>
    <source>
        <strain evidence="8">Kwan_BN1</strain>
    </source>
</reference>
<dbReference type="InterPro" id="IPR006676">
    <property type="entry name" value="tRNA_splic"/>
</dbReference>
<comment type="function">
    <text evidence="4">Constitutes one of the two catalytic subunit of the tRNA-splicing endonuclease complex, a complex responsible for identification and cleavage of the splice sites in pre-tRNA. It cleaves pre-tRNA at the 5'- and 3'-splice sites to release the intron. The products are an intron and two tRNA half-molecules bearing 2',3'-cyclic phosphate and 5'-OH termini. There are no conserved sequences at the splice sites, but the intron is invariably located at the same site in the gene, placing the splice sites an invariant distance from the constant structural features of the tRNA body.</text>
</comment>
<sequence length="284" mass="32599">MAVELYKRKNDEVLVWKAEDIAKLKHSYRIVGKLIGSHHKFPRQNQLMTRPMLLSPFETTLLLEKGFASLHEEDMSSETISSEQLAERQKVYTENFSRSLQEQRKLALESKKSDIMSRSEKIVSGIIRKRGKDPKTCSDEEKKSVLDEILLQAELNPLQEQNMLVEQPVETSWKQDLKEADWSFPQTDTQRIKYLAFKDLWQQDFHLSSGAKFGGDFLVYPGDPGLYHAQYIAICLQPSDLLCETDMVQAARLASNVHKTALFCSVDLATENVTYSKLDYCGQQ</sequence>
<dbReference type="NCBIfam" id="TIGR00324">
    <property type="entry name" value="endA"/>
    <property type="match status" value="1"/>
</dbReference>
<dbReference type="Pfam" id="PF26577">
    <property type="entry name" value="TSEN34_N"/>
    <property type="match status" value="1"/>
</dbReference>
<feature type="active site" evidence="5">
    <location>
        <position position="228"/>
    </location>
</feature>
<dbReference type="EC" id="4.6.1.16" evidence="4"/>
<evidence type="ECO:0000313" key="8">
    <source>
        <dbReference type="EMBL" id="KAF6025691.1"/>
    </source>
</evidence>
<evidence type="ECO:0000259" key="7">
    <source>
        <dbReference type="Pfam" id="PF26577"/>
    </source>
</evidence>
<dbReference type="Gene3D" id="3.40.1350.10">
    <property type="match status" value="1"/>
</dbReference>
<dbReference type="PIRSF" id="PIRSF017250">
    <property type="entry name" value="tRNA_splic_SEN34"/>
    <property type="match status" value="1"/>
</dbReference>
<evidence type="ECO:0000256" key="4">
    <source>
        <dbReference type="PIRNR" id="PIRNR017250"/>
    </source>
</evidence>
<protein>
    <recommendedName>
        <fullName evidence="4">tRNA-splicing endonuclease subunit Sen34</fullName>
        <ecNumber evidence="4">4.6.1.16</ecNumber>
    </recommendedName>
</protein>
<dbReference type="GO" id="GO:0000214">
    <property type="term" value="C:tRNA-intron endonuclease complex"/>
    <property type="evidence" value="ECO:0007669"/>
    <property type="project" value="UniProtKB-UniRule"/>
</dbReference>
<dbReference type="CDD" id="cd22363">
    <property type="entry name" value="tRNA-intron_lyase_C"/>
    <property type="match status" value="1"/>
</dbReference>
<dbReference type="PANTHER" id="PTHR13070:SF0">
    <property type="entry name" value="TRNA-SPLICING ENDONUCLEASE SUBUNIT SEN34"/>
    <property type="match status" value="1"/>
</dbReference>
<dbReference type="InterPro" id="IPR036167">
    <property type="entry name" value="tRNA_intron_Endo_cat-like_sf"/>
</dbReference>
<dbReference type="GO" id="GO:0000213">
    <property type="term" value="F:tRNA-intron lyase activity"/>
    <property type="evidence" value="ECO:0007669"/>
    <property type="project" value="UniProtKB-UniRule"/>
</dbReference>
<keyword evidence="9" id="KW-1185">Reference proteome</keyword>
<feature type="active site" evidence="5">
    <location>
        <position position="259"/>
    </location>
</feature>
<dbReference type="GO" id="GO:0003676">
    <property type="term" value="F:nucleic acid binding"/>
    <property type="evidence" value="ECO:0007669"/>
    <property type="project" value="InterPro"/>
</dbReference>
<evidence type="ECO:0000256" key="3">
    <source>
        <dbReference type="ARBA" id="ARBA00023239"/>
    </source>
</evidence>
<dbReference type="InterPro" id="IPR059049">
    <property type="entry name" value="TSEN34_N"/>
</dbReference>
<feature type="active site" evidence="5">
    <location>
        <position position="220"/>
    </location>
</feature>
<dbReference type="AlphaFoldDB" id="A0A7J7JJ77"/>
<keyword evidence="2 4" id="KW-0819">tRNA processing</keyword>
<evidence type="ECO:0000256" key="2">
    <source>
        <dbReference type="ARBA" id="ARBA00022694"/>
    </source>
</evidence>
<comment type="caution">
    <text evidence="8">The sequence shown here is derived from an EMBL/GenBank/DDBJ whole genome shotgun (WGS) entry which is preliminary data.</text>
</comment>
<organism evidence="8 9">
    <name type="scientific">Bugula neritina</name>
    <name type="common">Brown bryozoan</name>
    <name type="synonym">Sertularia neritina</name>
    <dbReference type="NCBI Taxonomy" id="10212"/>
    <lineage>
        <taxon>Eukaryota</taxon>
        <taxon>Metazoa</taxon>
        <taxon>Spiralia</taxon>
        <taxon>Lophotrochozoa</taxon>
        <taxon>Bryozoa</taxon>
        <taxon>Gymnolaemata</taxon>
        <taxon>Cheilostomatida</taxon>
        <taxon>Flustrina</taxon>
        <taxon>Buguloidea</taxon>
        <taxon>Bugulidae</taxon>
        <taxon>Bugula</taxon>
    </lineage>
</organism>